<reference evidence="2 3" key="1">
    <citation type="submission" date="2019-08" db="EMBL/GenBank/DDBJ databases">
        <authorList>
            <person name="Dhanesh K."/>
            <person name="Kumar G."/>
            <person name="Sasikala C."/>
            <person name="Venkata Ramana C."/>
        </authorList>
    </citation>
    <scope>NUCLEOTIDE SEQUENCE [LARGE SCALE GENOMIC DNA]</scope>
    <source>
        <strain evidence="2 3">JC645</strain>
    </source>
</reference>
<name>A0A5M6CUF4_9BACT</name>
<feature type="signal peptide" evidence="1">
    <location>
        <begin position="1"/>
        <end position="22"/>
    </location>
</feature>
<gene>
    <name evidence="2" type="ORF">FYK55_26635</name>
</gene>
<evidence type="ECO:0000313" key="2">
    <source>
        <dbReference type="EMBL" id="KAA5538693.1"/>
    </source>
</evidence>
<proteinExistence type="predicted"/>
<dbReference type="Pfam" id="PF11308">
    <property type="entry name" value="Glyco_hydro_129"/>
    <property type="match status" value="1"/>
</dbReference>
<dbReference type="Proteomes" id="UP000324479">
    <property type="component" value="Unassembled WGS sequence"/>
</dbReference>
<keyword evidence="1" id="KW-0732">Signal</keyword>
<comment type="caution">
    <text evidence="2">The sequence shown here is derived from an EMBL/GenBank/DDBJ whole genome shotgun (WGS) entry which is preliminary data.</text>
</comment>
<accession>A0A5M6CUF4</accession>
<organism evidence="2 3">
    <name type="scientific">Roseiconus nitratireducens</name>
    <dbReference type="NCBI Taxonomy" id="2605748"/>
    <lineage>
        <taxon>Bacteria</taxon>
        <taxon>Pseudomonadati</taxon>
        <taxon>Planctomycetota</taxon>
        <taxon>Planctomycetia</taxon>
        <taxon>Pirellulales</taxon>
        <taxon>Pirellulaceae</taxon>
        <taxon>Roseiconus</taxon>
    </lineage>
</organism>
<dbReference type="RefSeq" id="WP_150079690.1">
    <property type="nucleotide sequence ID" value="NZ_VWOX01000027.1"/>
</dbReference>
<evidence type="ECO:0000313" key="3">
    <source>
        <dbReference type="Proteomes" id="UP000324479"/>
    </source>
</evidence>
<dbReference type="EMBL" id="VWOX01000027">
    <property type="protein sequence ID" value="KAA5538693.1"/>
    <property type="molecule type" value="Genomic_DNA"/>
</dbReference>
<sequence length="907" mass="102123">MIRILRCGTMSLVVLIAAALLASELVATPNPSLSDVFHGQSLETSHCEFDWQDGTLRIRVTGDGIGTVEAPIVEVSGPVILHFRLKTAVAADFGEYVLFWHEVGDSGWKRFRRIPFHADGRWHSYRIPLSATGTVDRLRIAFGAQRHEVSIDGIRCERIEQATVAADSLAPTSETPVAIESERLQCRFESKKRLFEIRDHATGRRWVSDPISSWLSMKSVQKDGDTGLKLRIHDSFSQGDFTIAVSVQESTCRFEIEADDPSCPMETIAEFPPRFRCASDQGMFVFCDRSCGVLLDQVDPTYAGWPLRVWGNTHCLDLPWVGWFDEQRRDAMMLLVETAADAEIAFRSDDDGRHWPEVHWLPSLDQFGYKRAVSLRFVESGGYVGLARCYRQELLRRGKLVTFADKLAKKPELQRLSGAPSLWGWPNAEAFIDRMRPLGIRRGIIGSCDDPAVVARLNRQGYLTSCYDSYTDFTSGVTGFQRDDVDAAALRPRPGGPAKLGWRHRDGTQMYWRSSTRWQAAENAYVDLHLSQTGQNSRFVDVAAAAELLEDYHPQHPADRRTDLMLRRGVFERMNQRGLVVGAEHGNDWVADQVDYTEGSMSGPFWWSSWPAGYLDAPSKDQLTPNYLKFGMGFAHRIPLWQLVYHDCVGSTWYWGDNAGLLHQASPELADRKDLFNILYGTAPLIWMNGTGYQLPDQEFRLLRTFHETCPLHEVLAFEAMVDHQFLVADRSVQRTQFSDGTTVVVNFSSQPYPYDVDGEIVVLSPQGFWVKGPRIEQSRLRRGSIDETVIHKQGYLTVQSDGSRMIEGVRVDGRVTLFRVTENRWNLFAPPGADIHLHVPRVTGWSGDRPVKLAATDSVGEICGAVASPGDDGVVSFQSDRQQWRFALIRQQANVRGGDVLPPNAH</sequence>
<dbReference type="InterPro" id="IPR021459">
    <property type="entry name" value="GH101-related"/>
</dbReference>
<evidence type="ECO:0000256" key="1">
    <source>
        <dbReference type="SAM" id="SignalP"/>
    </source>
</evidence>
<protein>
    <submittedName>
        <fullName evidence="2">Uncharacterized protein</fullName>
    </submittedName>
</protein>
<dbReference type="AlphaFoldDB" id="A0A5M6CUF4"/>
<keyword evidence="3" id="KW-1185">Reference proteome</keyword>
<feature type="chain" id="PRO_5024387605" evidence="1">
    <location>
        <begin position="23"/>
        <end position="907"/>
    </location>
</feature>